<dbReference type="EMBL" id="BARS01030270">
    <property type="protein sequence ID" value="GAG19872.1"/>
    <property type="molecule type" value="Genomic_DNA"/>
</dbReference>
<feature type="non-terminal residue" evidence="1">
    <location>
        <position position="1"/>
    </location>
</feature>
<sequence length="263" mass="30487">AQQWLDQLDTLYQKVSQELIKEQKERFTAESRGYLQTEIRKLFTKYDVLAKPRRFVKELLLTPFRLLGFRSKGGQELHKQGLLRVREKIDLTPVQMSILKFNRLVLEKLSPSDETTRLFVKLREPDVLMNDKEIKRRAWEEQDQMAAWLEETFNKLSQGIPKTKEWGIYSTSILWGILILSFETVVGGGFTVVDAALDTALAPFVTKGAVELFAYHEIQKVAKELAKRYQEGLVSVVSQQRDRYEHCIKAQITPLEDLEALRG</sequence>
<proteinExistence type="predicted"/>
<reference evidence="1" key="1">
    <citation type="journal article" date="2014" name="Front. Microbiol.">
        <title>High frequency of phylogenetically diverse reductive dehalogenase-homologous genes in deep subseafloor sedimentary metagenomes.</title>
        <authorList>
            <person name="Kawai M."/>
            <person name="Futagami T."/>
            <person name="Toyoda A."/>
            <person name="Takaki Y."/>
            <person name="Nishi S."/>
            <person name="Hori S."/>
            <person name="Arai W."/>
            <person name="Tsubouchi T."/>
            <person name="Morono Y."/>
            <person name="Uchiyama I."/>
            <person name="Ito T."/>
            <person name="Fujiyama A."/>
            <person name="Inagaki F."/>
            <person name="Takami H."/>
        </authorList>
    </citation>
    <scope>NUCLEOTIDE SEQUENCE</scope>
    <source>
        <strain evidence="1">Expedition CK06-06</strain>
    </source>
</reference>
<organism evidence="1">
    <name type="scientific">marine sediment metagenome</name>
    <dbReference type="NCBI Taxonomy" id="412755"/>
    <lineage>
        <taxon>unclassified sequences</taxon>
        <taxon>metagenomes</taxon>
        <taxon>ecological metagenomes</taxon>
    </lineage>
</organism>
<feature type="non-terminal residue" evidence="1">
    <location>
        <position position="263"/>
    </location>
</feature>
<gene>
    <name evidence="1" type="ORF">S01H1_47222</name>
</gene>
<evidence type="ECO:0000313" key="1">
    <source>
        <dbReference type="EMBL" id="GAG19872.1"/>
    </source>
</evidence>
<name>X0W9G6_9ZZZZ</name>
<comment type="caution">
    <text evidence="1">The sequence shown here is derived from an EMBL/GenBank/DDBJ whole genome shotgun (WGS) entry which is preliminary data.</text>
</comment>
<dbReference type="AlphaFoldDB" id="X0W9G6"/>
<protein>
    <submittedName>
        <fullName evidence="1">Uncharacterized protein</fullName>
    </submittedName>
</protein>
<accession>X0W9G6</accession>